<reference evidence="2" key="1">
    <citation type="submission" date="2023-06" db="EMBL/GenBank/DDBJ databases">
        <authorList>
            <consortium name="Lawrence Berkeley National Laboratory"/>
            <person name="Ahrendt S."/>
            <person name="Sahu N."/>
            <person name="Indic B."/>
            <person name="Wong-Bajracharya J."/>
            <person name="Merenyi Z."/>
            <person name="Ke H.-M."/>
            <person name="Monk M."/>
            <person name="Kocsube S."/>
            <person name="Drula E."/>
            <person name="Lipzen A."/>
            <person name="Balint B."/>
            <person name="Henrissat B."/>
            <person name="Andreopoulos B."/>
            <person name="Martin F.M."/>
            <person name="Harder C.B."/>
            <person name="Rigling D."/>
            <person name="Ford K.L."/>
            <person name="Foster G.D."/>
            <person name="Pangilinan J."/>
            <person name="Papanicolaou A."/>
            <person name="Barry K."/>
            <person name="LaButti K."/>
            <person name="Viragh M."/>
            <person name="Koriabine M."/>
            <person name="Yan M."/>
            <person name="Riley R."/>
            <person name="Champramary S."/>
            <person name="Plett K.L."/>
            <person name="Tsai I.J."/>
            <person name="Slot J."/>
            <person name="Sipos G."/>
            <person name="Plett J."/>
            <person name="Nagy L.G."/>
            <person name="Grigoriev I.V."/>
        </authorList>
    </citation>
    <scope>NUCLEOTIDE SEQUENCE</scope>
    <source>
        <strain evidence="2">HWK02</strain>
    </source>
</reference>
<keyword evidence="4" id="KW-1185">Reference proteome</keyword>
<dbReference type="EMBL" id="JAUEPU010000041">
    <property type="protein sequence ID" value="KAK0488151.1"/>
    <property type="molecule type" value="Genomic_DNA"/>
</dbReference>
<dbReference type="EMBL" id="JAUEPU010000041">
    <property type="protein sequence ID" value="KAK0488157.1"/>
    <property type="molecule type" value="Genomic_DNA"/>
</dbReference>
<feature type="non-terminal residue" evidence="2">
    <location>
        <position position="1"/>
    </location>
</feature>
<dbReference type="EMBL" id="JAUEPU010000041">
    <property type="protein sequence ID" value="KAK0488164.1"/>
    <property type="molecule type" value="Genomic_DNA"/>
</dbReference>
<dbReference type="AlphaFoldDB" id="A0AA39UG93"/>
<dbReference type="Proteomes" id="UP001175228">
    <property type="component" value="Unassembled WGS sequence"/>
</dbReference>
<name>A0AA39UG93_9AGAR</name>
<evidence type="ECO:0000313" key="2">
    <source>
        <dbReference type="EMBL" id="KAK0488157.1"/>
    </source>
</evidence>
<feature type="non-terminal residue" evidence="2">
    <location>
        <position position="121"/>
    </location>
</feature>
<evidence type="ECO:0000313" key="1">
    <source>
        <dbReference type="EMBL" id="KAK0488151.1"/>
    </source>
</evidence>
<proteinExistence type="predicted"/>
<organism evidence="2 4">
    <name type="scientific">Armillaria luteobubalina</name>
    <dbReference type="NCBI Taxonomy" id="153913"/>
    <lineage>
        <taxon>Eukaryota</taxon>
        <taxon>Fungi</taxon>
        <taxon>Dikarya</taxon>
        <taxon>Basidiomycota</taxon>
        <taxon>Agaricomycotina</taxon>
        <taxon>Agaricomycetes</taxon>
        <taxon>Agaricomycetidae</taxon>
        <taxon>Agaricales</taxon>
        <taxon>Marasmiineae</taxon>
        <taxon>Physalacriaceae</taxon>
        <taxon>Armillaria</taxon>
    </lineage>
</organism>
<gene>
    <name evidence="1" type="ORF">EDD18DRAFT_1009044</name>
    <name evidence="2" type="ORF">EDD18DRAFT_1010550</name>
    <name evidence="3" type="ORF">EDD18DRAFT_1013974</name>
</gene>
<sequence length="121" mass="13902">QTVARPILARVYSIQQGRRWVEIPTLDNGNNRDPMCTHALDGPWTQPHEHDCELKIIHGRRSDTFRIFCKNHVLLGENNTVKAIVGEEYRWRGSIVVMRAGKAGKKWVVNMRGRRDATLAD</sequence>
<accession>A0AA39UG93</accession>
<comment type="caution">
    <text evidence="2">The sequence shown here is derived from an EMBL/GenBank/DDBJ whole genome shotgun (WGS) entry which is preliminary data.</text>
</comment>
<evidence type="ECO:0000313" key="3">
    <source>
        <dbReference type="EMBL" id="KAK0488164.1"/>
    </source>
</evidence>
<protein>
    <submittedName>
        <fullName evidence="2">Uncharacterized protein</fullName>
    </submittedName>
</protein>
<evidence type="ECO:0000313" key="4">
    <source>
        <dbReference type="Proteomes" id="UP001175228"/>
    </source>
</evidence>